<evidence type="ECO:0008006" key="3">
    <source>
        <dbReference type="Google" id="ProtNLM"/>
    </source>
</evidence>
<comment type="caution">
    <text evidence="1">The sequence shown here is derived from an EMBL/GenBank/DDBJ whole genome shotgun (WGS) entry which is preliminary data.</text>
</comment>
<dbReference type="EMBL" id="WWCM01000009">
    <property type="protein sequence ID" value="MYM40530.1"/>
    <property type="molecule type" value="Genomic_DNA"/>
</dbReference>
<dbReference type="Proteomes" id="UP000478090">
    <property type="component" value="Unassembled WGS sequence"/>
</dbReference>
<sequence length="169" mass="18267">MEIALTLLIIAAAAFAIRTIIKTNPAQPMALPPMPARPYQPALPEGPAALHWSDDGRYLVEVVTESRYLPALKELAGEHGDQAAAASYLATLVPDDANPYESAAVAVFLAGRMVGYLSPKASVAFREHLKRKEVEGQITTCDAQVRGGGKWQNGRLAYVVVLDMEPLER</sequence>
<organism evidence="1 2">
    <name type="scientific">Duganella qianjiadongensis</name>
    <dbReference type="NCBI Taxonomy" id="2692176"/>
    <lineage>
        <taxon>Bacteria</taxon>
        <taxon>Pseudomonadati</taxon>
        <taxon>Pseudomonadota</taxon>
        <taxon>Betaproteobacteria</taxon>
        <taxon>Burkholderiales</taxon>
        <taxon>Oxalobacteraceae</taxon>
        <taxon>Telluria group</taxon>
        <taxon>Duganella</taxon>
    </lineage>
</organism>
<gene>
    <name evidence="1" type="ORF">GTP27_14470</name>
</gene>
<accession>A0ABW9VNK2</accession>
<dbReference type="RefSeq" id="WP_161039870.1">
    <property type="nucleotide sequence ID" value="NZ_WWCM01000009.1"/>
</dbReference>
<proteinExistence type="predicted"/>
<keyword evidence="2" id="KW-1185">Reference proteome</keyword>
<reference evidence="1 2" key="1">
    <citation type="submission" date="2019-12" db="EMBL/GenBank/DDBJ databases">
        <title>Novel species isolated from a subtropical stream in China.</title>
        <authorList>
            <person name="Lu H."/>
        </authorList>
    </citation>
    <scope>NUCLEOTIDE SEQUENCE [LARGE SCALE GENOMIC DNA]</scope>
    <source>
        <strain evidence="1 2">CY13W</strain>
    </source>
</reference>
<evidence type="ECO:0000313" key="1">
    <source>
        <dbReference type="EMBL" id="MYM40530.1"/>
    </source>
</evidence>
<name>A0ABW9VNK2_9BURK</name>
<dbReference type="Gene3D" id="3.30.70.2330">
    <property type="match status" value="1"/>
</dbReference>
<protein>
    <recommendedName>
        <fullName evidence="3">HIRAN domain-containing protein</fullName>
    </recommendedName>
</protein>
<evidence type="ECO:0000313" key="2">
    <source>
        <dbReference type="Proteomes" id="UP000478090"/>
    </source>
</evidence>